<dbReference type="VEuPathDB" id="FungiDB:A1O7_04487"/>
<evidence type="ECO:0000256" key="1">
    <source>
        <dbReference type="SAM" id="MobiDB-lite"/>
    </source>
</evidence>
<feature type="region of interest" description="Disordered" evidence="1">
    <location>
        <begin position="126"/>
        <end position="148"/>
    </location>
</feature>
<proteinExistence type="predicted"/>
<keyword evidence="3" id="KW-1185">Reference proteome</keyword>
<protein>
    <submittedName>
        <fullName evidence="2">Uncharacterized protein</fullName>
    </submittedName>
</protein>
<accession>W9W5S9</accession>
<dbReference type="Proteomes" id="UP000019473">
    <property type="component" value="Unassembled WGS sequence"/>
</dbReference>
<dbReference type="AlphaFoldDB" id="W9W5S9"/>
<reference evidence="2 3" key="1">
    <citation type="submission" date="2013-03" db="EMBL/GenBank/DDBJ databases">
        <title>The Genome Sequence of Cladophialophora yegresii CBS 114405.</title>
        <authorList>
            <consortium name="The Broad Institute Genomics Platform"/>
            <person name="Cuomo C."/>
            <person name="de Hoog S."/>
            <person name="Gorbushina A."/>
            <person name="Walker B."/>
            <person name="Young S.K."/>
            <person name="Zeng Q."/>
            <person name="Gargeya S."/>
            <person name="Fitzgerald M."/>
            <person name="Haas B."/>
            <person name="Abouelleil A."/>
            <person name="Allen A.W."/>
            <person name="Alvarado L."/>
            <person name="Arachchi H.M."/>
            <person name="Berlin A.M."/>
            <person name="Chapman S.B."/>
            <person name="Gainer-Dewar J."/>
            <person name="Goldberg J."/>
            <person name="Griggs A."/>
            <person name="Gujja S."/>
            <person name="Hansen M."/>
            <person name="Howarth C."/>
            <person name="Imamovic A."/>
            <person name="Ireland A."/>
            <person name="Larimer J."/>
            <person name="McCowan C."/>
            <person name="Murphy C."/>
            <person name="Pearson M."/>
            <person name="Poon T.W."/>
            <person name="Priest M."/>
            <person name="Roberts A."/>
            <person name="Saif S."/>
            <person name="Shea T."/>
            <person name="Sisk P."/>
            <person name="Sykes S."/>
            <person name="Wortman J."/>
            <person name="Nusbaum C."/>
            <person name="Birren B."/>
        </authorList>
    </citation>
    <scope>NUCLEOTIDE SEQUENCE [LARGE SCALE GENOMIC DNA]</scope>
    <source>
        <strain evidence="2 3">CBS 114405</strain>
    </source>
</reference>
<dbReference type="RefSeq" id="XP_007756688.1">
    <property type="nucleotide sequence ID" value="XM_007758498.1"/>
</dbReference>
<evidence type="ECO:0000313" key="3">
    <source>
        <dbReference type="Proteomes" id="UP000019473"/>
    </source>
</evidence>
<name>W9W5S9_9EURO</name>
<gene>
    <name evidence="2" type="ORF">A1O7_04487</name>
</gene>
<organism evidence="2 3">
    <name type="scientific">Cladophialophora yegresii CBS 114405</name>
    <dbReference type="NCBI Taxonomy" id="1182544"/>
    <lineage>
        <taxon>Eukaryota</taxon>
        <taxon>Fungi</taxon>
        <taxon>Dikarya</taxon>
        <taxon>Ascomycota</taxon>
        <taxon>Pezizomycotina</taxon>
        <taxon>Eurotiomycetes</taxon>
        <taxon>Chaetothyriomycetidae</taxon>
        <taxon>Chaetothyriales</taxon>
        <taxon>Herpotrichiellaceae</taxon>
        <taxon>Cladophialophora</taxon>
    </lineage>
</organism>
<dbReference type="OrthoDB" id="4150437at2759"/>
<evidence type="ECO:0000313" key="2">
    <source>
        <dbReference type="EMBL" id="EXJ60335.1"/>
    </source>
</evidence>
<dbReference type="GeneID" id="19179073"/>
<dbReference type="HOGENOM" id="CLU_839386_0_0_1"/>
<dbReference type="EMBL" id="AMGW01000003">
    <property type="protein sequence ID" value="EXJ60335.1"/>
    <property type="molecule type" value="Genomic_DNA"/>
</dbReference>
<sequence>MDARSNKQVGIPPKDEGFYQRLNNNANNLQWYARKFREAMHVTPETYEAMLTIADEILPAGKPLMFVTATNRSIRDRAAACLVADARVGIYFQRAFSPAQYPHAHEFFQKAPIKLIQIANGARRGKQPGLSAVGDGQKNVGAGSPQSNTHVVNYEYGYPPTYAPPSATLAPFTREERDDKRDSHQVDTNNTLDAAQGMLRRFHDLKPAVPNTLEVMSLKYGFPVAVNMAQLFNTMSTPKPDDMSITAIRAGCQSIRQRRGLPALSDDLLNFRFFWVEKGVDKDIDVHDNTSLRSAYRIWLAAGDSAIPFVLCADDVNVPGVWVSESMLKDR</sequence>
<comment type="caution">
    <text evidence="2">The sequence shown here is derived from an EMBL/GenBank/DDBJ whole genome shotgun (WGS) entry which is preliminary data.</text>
</comment>